<feature type="non-terminal residue" evidence="1">
    <location>
        <position position="1"/>
    </location>
</feature>
<organism evidence="1">
    <name type="scientific">Oikopleura dioica</name>
    <name type="common">Tunicate</name>
    <dbReference type="NCBI Taxonomy" id="34765"/>
    <lineage>
        <taxon>Eukaryota</taxon>
        <taxon>Metazoa</taxon>
        <taxon>Chordata</taxon>
        <taxon>Tunicata</taxon>
        <taxon>Appendicularia</taxon>
        <taxon>Copelata</taxon>
        <taxon>Oikopleuridae</taxon>
        <taxon>Oikopleura</taxon>
    </lineage>
</organism>
<protein>
    <submittedName>
        <fullName evidence="1">Uncharacterized protein</fullName>
    </submittedName>
</protein>
<gene>
    <name evidence="1" type="ORF">GSOID_T00025806001</name>
</gene>
<sequence length="342" mass="37500">EQTTDVEIQMQGIEDVTGDFAGTIMNILRGLGVNSQIDRLVAMAELEKTFVLSQKELFGEEIWSTIQTIVGAIDFTNGDDYSSSPAIYDETCDSIMSEVLEWINIAKPLVFGLINDFIDAFRGKEGLLSIGKMVFFEYRLAKHLLLNQNACEKLMEGAAGIYEELDLETASESINEIVYSIFEMLPRAASENSIMTGVMKIAGDFAKTEISPAGAKPLIYDVYKMAQIGETAIQAAPKMIKRMKSEAGPILEKVGMSEIATMLDEIKEEDVRLFATEMTAELTKSSNEMVCDGKSACDELTNFKAQVKVENDEASVLPGNGGGKTVLSFGPFLMTIFSIFLA</sequence>
<dbReference type="AlphaFoldDB" id="E4Z358"/>
<dbReference type="EMBL" id="FN656901">
    <property type="protein sequence ID" value="CBY42136.1"/>
    <property type="molecule type" value="Genomic_DNA"/>
</dbReference>
<evidence type="ECO:0000313" key="1">
    <source>
        <dbReference type="EMBL" id="CBY42136.1"/>
    </source>
</evidence>
<reference evidence="1" key="1">
    <citation type="journal article" date="2010" name="Science">
        <title>Plasticity of animal genome architecture unmasked by rapid evolution of a pelagic tunicate.</title>
        <authorList>
            <person name="Denoeud F."/>
            <person name="Henriet S."/>
            <person name="Mungpakdee S."/>
            <person name="Aury J.M."/>
            <person name="Da Silva C."/>
            <person name="Brinkmann H."/>
            <person name="Mikhaleva J."/>
            <person name="Olsen L.C."/>
            <person name="Jubin C."/>
            <person name="Canestro C."/>
            <person name="Bouquet J.M."/>
            <person name="Danks G."/>
            <person name="Poulain J."/>
            <person name="Campsteijn C."/>
            <person name="Adamski M."/>
            <person name="Cross I."/>
            <person name="Yadetie F."/>
            <person name="Muffato M."/>
            <person name="Louis A."/>
            <person name="Butcher S."/>
            <person name="Tsagkogeorga G."/>
            <person name="Konrad A."/>
            <person name="Singh S."/>
            <person name="Jensen M.F."/>
            <person name="Cong E.H."/>
            <person name="Eikeseth-Otteraa H."/>
            <person name="Noel B."/>
            <person name="Anthouard V."/>
            <person name="Porcel B.M."/>
            <person name="Kachouri-Lafond R."/>
            <person name="Nishino A."/>
            <person name="Ugolini M."/>
            <person name="Chourrout P."/>
            <person name="Nishida H."/>
            <person name="Aasland R."/>
            <person name="Huzurbazar S."/>
            <person name="Westhof E."/>
            <person name="Delsuc F."/>
            <person name="Lehrach H."/>
            <person name="Reinhardt R."/>
            <person name="Weissenbach J."/>
            <person name="Roy S.W."/>
            <person name="Artiguenave F."/>
            <person name="Postlethwait J.H."/>
            <person name="Manak J.R."/>
            <person name="Thompson E.M."/>
            <person name="Jaillon O."/>
            <person name="Du Pasquier L."/>
            <person name="Boudinot P."/>
            <person name="Liberles D.A."/>
            <person name="Volff J.N."/>
            <person name="Philippe H."/>
            <person name="Lenhard B."/>
            <person name="Roest Crollius H."/>
            <person name="Wincker P."/>
            <person name="Chourrout D."/>
        </authorList>
    </citation>
    <scope>NUCLEOTIDE SEQUENCE [LARGE SCALE GENOMIC DNA]</scope>
</reference>
<dbReference type="Proteomes" id="UP000011014">
    <property type="component" value="Unassembled WGS sequence"/>
</dbReference>
<name>E4Z358_OIKDI</name>
<accession>E4Z358</accession>
<proteinExistence type="predicted"/>